<feature type="non-terminal residue" evidence="1">
    <location>
        <position position="1"/>
    </location>
</feature>
<accession>A0ACB9WZ69</accession>
<protein>
    <submittedName>
        <fullName evidence="1">Uncharacterized protein</fullName>
    </submittedName>
</protein>
<keyword evidence="2" id="KW-1185">Reference proteome</keyword>
<sequence length="51" mass="5572">RVRSGQSILTPSTGQPPSPKQHPHQPSPPPTAHQSHNPLLFSFHLLHPPSL</sequence>
<gene>
    <name evidence="1" type="ORF">KUCAC02_004583</name>
</gene>
<evidence type="ECO:0000313" key="2">
    <source>
        <dbReference type="Proteomes" id="UP001057452"/>
    </source>
</evidence>
<comment type="caution">
    <text evidence="1">The sequence shown here is derived from an EMBL/GenBank/DDBJ whole genome shotgun (WGS) entry which is preliminary data.</text>
</comment>
<feature type="non-terminal residue" evidence="1">
    <location>
        <position position="51"/>
    </location>
</feature>
<name>A0ACB9WZ69_CHAAC</name>
<proteinExistence type="predicted"/>
<evidence type="ECO:0000313" key="1">
    <source>
        <dbReference type="EMBL" id="KAI4819332.1"/>
    </source>
</evidence>
<reference evidence="1" key="1">
    <citation type="submission" date="2022-05" db="EMBL/GenBank/DDBJ databases">
        <title>Chromosome-level genome of Chaenocephalus aceratus.</title>
        <authorList>
            <person name="Park H."/>
        </authorList>
    </citation>
    <scope>NUCLEOTIDE SEQUENCE</scope>
    <source>
        <strain evidence="1">KU_202001</strain>
    </source>
</reference>
<dbReference type="Proteomes" id="UP001057452">
    <property type="component" value="Chromosome 10"/>
</dbReference>
<organism evidence="1 2">
    <name type="scientific">Chaenocephalus aceratus</name>
    <name type="common">Blackfin icefish</name>
    <name type="synonym">Chaenichthys aceratus</name>
    <dbReference type="NCBI Taxonomy" id="36190"/>
    <lineage>
        <taxon>Eukaryota</taxon>
        <taxon>Metazoa</taxon>
        <taxon>Chordata</taxon>
        <taxon>Craniata</taxon>
        <taxon>Vertebrata</taxon>
        <taxon>Euteleostomi</taxon>
        <taxon>Actinopterygii</taxon>
        <taxon>Neopterygii</taxon>
        <taxon>Teleostei</taxon>
        <taxon>Neoteleostei</taxon>
        <taxon>Acanthomorphata</taxon>
        <taxon>Eupercaria</taxon>
        <taxon>Perciformes</taxon>
        <taxon>Notothenioidei</taxon>
        <taxon>Channichthyidae</taxon>
        <taxon>Chaenocephalus</taxon>
    </lineage>
</organism>
<dbReference type="EMBL" id="CM043794">
    <property type="protein sequence ID" value="KAI4819332.1"/>
    <property type="molecule type" value="Genomic_DNA"/>
</dbReference>